<name>A0ACC2W0R0_9TREE</name>
<gene>
    <name evidence="1" type="ORF">QFC19_003777</name>
</gene>
<dbReference type="EMBL" id="JASBWR010000038">
    <property type="protein sequence ID" value="KAJ9104819.1"/>
    <property type="molecule type" value="Genomic_DNA"/>
</dbReference>
<proteinExistence type="predicted"/>
<protein>
    <submittedName>
        <fullName evidence="1">Uncharacterized protein</fullName>
    </submittedName>
</protein>
<keyword evidence="2" id="KW-1185">Reference proteome</keyword>
<organism evidence="1 2">
    <name type="scientific">Naganishia cerealis</name>
    <dbReference type="NCBI Taxonomy" id="610337"/>
    <lineage>
        <taxon>Eukaryota</taxon>
        <taxon>Fungi</taxon>
        <taxon>Dikarya</taxon>
        <taxon>Basidiomycota</taxon>
        <taxon>Agaricomycotina</taxon>
        <taxon>Tremellomycetes</taxon>
        <taxon>Filobasidiales</taxon>
        <taxon>Filobasidiaceae</taxon>
        <taxon>Naganishia</taxon>
    </lineage>
</organism>
<evidence type="ECO:0000313" key="1">
    <source>
        <dbReference type="EMBL" id="KAJ9104819.1"/>
    </source>
</evidence>
<dbReference type="Proteomes" id="UP001241377">
    <property type="component" value="Unassembled WGS sequence"/>
</dbReference>
<sequence length="855" mass="95674">MSKIPIYSTLPVNQLGRVSTVEFYRSKGVLGPLKDALMEVDEVDDWFDKAVPLKYSQTLSLFENKMIITPYNAGHTLGGTFWCITKRLEKVIYAPSWNHSKDSFLSSSSFLSASTGNPLSQLMRPTVLITNTDLGSNLPHKKRAEKFLQLMDATLANGGAVVLPTSLSGRFLELLHLVDHHLQSQPIPVYFLSYSGTKVLNYASSLLEWMSTLLVKEWEAASSASMNSTNKNNFPFDPSKVDLLLDPKELIQLSGPKIVLCAGIDMNSGDVSFEVLKYLCLDQKNTVLLTEKTHFGADFSINAQLFTDWVRLSREKYGNAEDGLAIGYEGTISLRGLSREDPLSGSELTSFQERINHQRKKKLFEQVRDRKNQNLLNADNLEEEDSSSDDGEDAESSDEEMPTTTETEAGAMPGAIDTNVNAIVTQDAFVADQVKQTLDDELPLDVKITHKLKPRQAMFPYIPPHKRKFDDYGEVIDIKDYQRAEDLTNAKLILDSKRKFEQEDKLKWGNDDDRRSGRGGGIQTNRLTPQETLNNQILQKNLHTLFQPRKRVIVTKTQDLKFRCSLSFVDLAGLVDLRSLSLIVSSLKPYNLVLLPDPSKTADLDEEYDGLPAVKKMFEQLQAMQEKEQNKLSLLHSSRALSLVSIRGGLSGHSSGKYSGPSRMAIHAADYETSLKIGVDEQEDSLALTNFEVVLEDEIVDTLKWQKVDGNYRVAPAYGELELHNPHMPRKKAKTVPDYINPSTQFSLKYISKEEFMKRQTEAGQAIVQQEGSSGPKFAIGNIRLPELKRKLIAKEMNAEFKGEGTLVVNGKIAIRKVTYGSIDGDDTGDIEIDGTVGPLYYKVKACIKEMLAYI</sequence>
<comment type="caution">
    <text evidence="1">The sequence shown here is derived from an EMBL/GenBank/DDBJ whole genome shotgun (WGS) entry which is preliminary data.</text>
</comment>
<evidence type="ECO:0000313" key="2">
    <source>
        <dbReference type="Proteomes" id="UP001241377"/>
    </source>
</evidence>
<reference evidence="1" key="1">
    <citation type="submission" date="2023-04" db="EMBL/GenBank/DDBJ databases">
        <title>Draft Genome sequencing of Naganishia species isolated from polar environments using Oxford Nanopore Technology.</title>
        <authorList>
            <person name="Leo P."/>
            <person name="Venkateswaran K."/>
        </authorList>
    </citation>
    <scope>NUCLEOTIDE SEQUENCE</scope>
    <source>
        <strain evidence="1">MNA-CCFEE 5261</strain>
    </source>
</reference>
<accession>A0ACC2W0R0</accession>